<proteinExistence type="predicted"/>
<dbReference type="EMBL" id="BAQB01000022">
    <property type="protein sequence ID" value="GBR47776.1"/>
    <property type="molecule type" value="Genomic_DNA"/>
</dbReference>
<sequence length="156" mass="17593">MQDNAMGDVLHTIRQILHDDKTRKDHPPMSDTMNDELLLDHSMMIHPPASERSVQPTAKEAPMDPSFAQEQHDGMMDKLTSDAVERSFNDLKGQFAQASASAMPKDMPISSQGSLTVEDIVRGEVREMVRTWLDTHLPSMVEEMVRAEIARLRPKV</sequence>
<dbReference type="InterPro" id="IPR019632">
    <property type="entry name" value="DUF2497"/>
</dbReference>
<keyword evidence="2" id="KW-1185">Reference proteome</keyword>
<evidence type="ECO:0008006" key="3">
    <source>
        <dbReference type="Google" id="ProtNLM"/>
    </source>
</evidence>
<reference evidence="1" key="1">
    <citation type="submission" date="2013-04" db="EMBL/GenBank/DDBJ databases">
        <title>The genome sequencing project of 58 acetic acid bacteria.</title>
        <authorList>
            <person name="Okamoto-Kainuma A."/>
            <person name="Ishikawa M."/>
            <person name="Umino S."/>
            <person name="Koizumi Y."/>
            <person name="Shiwa Y."/>
            <person name="Yoshikawa H."/>
            <person name="Matsutani M."/>
            <person name="Matsushita K."/>
        </authorList>
    </citation>
    <scope>NUCLEOTIDE SEQUENCE</scope>
    <source>
        <strain evidence="1">NBRC 106556</strain>
    </source>
</reference>
<dbReference type="Proteomes" id="UP001062443">
    <property type="component" value="Unassembled WGS sequence"/>
</dbReference>
<protein>
    <recommendedName>
        <fullName evidence="3">DUF2497 domain-containing protein</fullName>
    </recommendedName>
</protein>
<organism evidence="1 2">
    <name type="scientific">Neokomagataea tanensis NBRC 106556</name>
    <dbReference type="NCBI Taxonomy" id="1223519"/>
    <lineage>
        <taxon>Bacteria</taxon>
        <taxon>Pseudomonadati</taxon>
        <taxon>Pseudomonadota</taxon>
        <taxon>Alphaproteobacteria</taxon>
        <taxon>Acetobacterales</taxon>
        <taxon>Acetobacteraceae</taxon>
        <taxon>Neokomagataea</taxon>
    </lineage>
</organism>
<name>A0ABQ0QK86_9PROT</name>
<evidence type="ECO:0000313" key="1">
    <source>
        <dbReference type="EMBL" id="GBR47776.1"/>
    </source>
</evidence>
<gene>
    <name evidence="1" type="ORF">AA106556_1573</name>
</gene>
<dbReference type="Pfam" id="PF10691">
    <property type="entry name" value="DUF2497"/>
    <property type="match status" value="1"/>
</dbReference>
<accession>A0ABQ0QK86</accession>
<comment type="caution">
    <text evidence="1">The sequence shown here is derived from an EMBL/GenBank/DDBJ whole genome shotgun (WGS) entry which is preliminary data.</text>
</comment>
<evidence type="ECO:0000313" key="2">
    <source>
        <dbReference type="Proteomes" id="UP001062443"/>
    </source>
</evidence>
<dbReference type="RefSeq" id="WP_068172622.1">
    <property type="nucleotide sequence ID" value="NZ_BAQB01000022.1"/>
</dbReference>